<keyword evidence="2" id="KW-1185">Reference proteome</keyword>
<evidence type="ECO:0000313" key="1">
    <source>
        <dbReference type="EMBL" id="KAJ1932218.1"/>
    </source>
</evidence>
<dbReference type="Proteomes" id="UP001150603">
    <property type="component" value="Unassembled WGS sequence"/>
</dbReference>
<feature type="non-terminal residue" evidence="1">
    <location>
        <position position="1"/>
    </location>
</feature>
<organism evidence="1 2">
    <name type="scientific">Linderina macrospora</name>
    <dbReference type="NCBI Taxonomy" id="4868"/>
    <lineage>
        <taxon>Eukaryota</taxon>
        <taxon>Fungi</taxon>
        <taxon>Fungi incertae sedis</taxon>
        <taxon>Zoopagomycota</taxon>
        <taxon>Kickxellomycotina</taxon>
        <taxon>Kickxellomycetes</taxon>
        <taxon>Kickxellales</taxon>
        <taxon>Kickxellaceae</taxon>
        <taxon>Linderina</taxon>
    </lineage>
</organism>
<protein>
    <submittedName>
        <fullName evidence="1">Uncharacterized protein</fullName>
    </submittedName>
</protein>
<reference evidence="1" key="1">
    <citation type="submission" date="2022-07" db="EMBL/GenBank/DDBJ databases">
        <title>Phylogenomic reconstructions and comparative analyses of Kickxellomycotina fungi.</title>
        <authorList>
            <person name="Reynolds N.K."/>
            <person name="Stajich J.E."/>
            <person name="Barry K."/>
            <person name="Grigoriev I.V."/>
            <person name="Crous P."/>
            <person name="Smith M.E."/>
        </authorList>
    </citation>
    <scope>NUCLEOTIDE SEQUENCE</scope>
    <source>
        <strain evidence="1">NRRL 5244</strain>
    </source>
</reference>
<proteinExistence type="predicted"/>
<accession>A0ACC1IZQ4</accession>
<comment type="caution">
    <text evidence="1">The sequence shown here is derived from an EMBL/GenBank/DDBJ whole genome shotgun (WGS) entry which is preliminary data.</text>
</comment>
<name>A0ACC1IZQ4_9FUNG</name>
<sequence length="161" mass="17548">PTAKPAGAYRPPHARNRPAGDDSPRSLSDMAERKVFGNIVNANRVVPGAPAKVPVGASPEQASKSKNRRRNRGKKNGEEKPEAKPEAKPEPPKPEEPMTEIDILKKVRNIKKKIGQIEALEVRKNDGETLEANQLAKIASKASLETEIEQLNQKLAKLSPA</sequence>
<evidence type="ECO:0000313" key="2">
    <source>
        <dbReference type="Proteomes" id="UP001150603"/>
    </source>
</evidence>
<dbReference type="EMBL" id="JANBPW010005628">
    <property type="protein sequence ID" value="KAJ1932218.1"/>
    <property type="molecule type" value="Genomic_DNA"/>
</dbReference>
<gene>
    <name evidence="1" type="ORF">FBU59_006448</name>
</gene>